<comment type="caution">
    <text evidence="2">The sequence shown here is derived from an EMBL/GenBank/DDBJ whole genome shotgun (WGS) entry which is preliminary data.</text>
</comment>
<dbReference type="OrthoDB" id="583390at2"/>
<evidence type="ECO:0008006" key="4">
    <source>
        <dbReference type="Google" id="ProtNLM"/>
    </source>
</evidence>
<evidence type="ECO:0000256" key="1">
    <source>
        <dbReference type="SAM" id="SignalP"/>
    </source>
</evidence>
<feature type="signal peptide" evidence="1">
    <location>
        <begin position="1"/>
        <end position="20"/>
    </location>
</feature>
<name>X7F3A2_9RHOB</name>
<reference evidence="2 3" key="1">
    <citation type="submission" date="2014-01" db="EMBL/GenBank/DDBJ databases">
        <title>Roseivivax isoporae LMG 25204 Genome Sequencing.</title>
        <authorList>
            <person name="Lai Q."/>
            <person name="Li G."/>
            <person name="Shao Z."/>
        </authorList>
    </citation>
    <scope>NUCLEOTIDE SEQUENCE [LARGE SCALE GENOMIC DNA]</scope>
    <source>
        <strain evidence="2 3">LMG 25204</strain>
    </source>
</reference>
<keyword evidence="3" id="KW-1185">Reference proteome</keyword>
<dbReference type="Proteomes" id="UP000023430">
    <property type="component" value="Unassembled WGS sequence"/>
</dbReference>
<protein>
    <recommendedName>
        <fullName evidence="4">PepSY domain-containing protein</fullName>
    </recommendedName>
</protein>
<keyword evidence="1" id="KW-0732">Signal</keyword>
<proteinExistence type="predicted"/>
<evidence type="ECO:0000313" key="2">
    <source>
        <dbReference type="EMBL" id="ETX27295.1"/>
    </source>
</evidence>
<accession>X7F3A2</accession>
<evidence type="ECO:0000313" key="3">
    <source>
        <dbReference type="Proteomes" id="UP000023430"/>
    </source>
</evidence>
<gene>
    <name evidence="2" type="ORF">RISW2_14945</name>
</gene>
<organism evidence="2 3">
    <name type="scientific">Roseivivax isoporae LMG 25204</name>
    <dbReference type="NCBI Taxonomy" id="1449351"/>
    <lineage>
        <taxon>Bacteria</taxon>
        <taxon>Pseudomonadati</taxon>
        <taxon>Pseudomonadota</taxon>
        <taxon>Alphaproteobacteria</taxon>
        <taxon>Rhodobacterales</taxon>
        <taxon>Roseobacteraceae</taxon>
        <taxon>Roseivivax</taxon>
    </lineage>
</organism>
<dbReference type="AlphaFoldDB" id="X7F3A2"/>
<feature type="chain" id="PRO_5004978092" description="PepSY domain-containing protein" evidence="1">
    <location>
        <begin position="21"/>
        <end position="88"/>
    </location>
</feature>
<dbReference type="EMBL" id="JAME01000036">
    <property type="protein sequence ID" value="ETX27295.1"/>
    <property type="molecule type" value="Genomic_DNA"/>
</dbReference>
<dbReference type="RefSeq" id="WP_043774069.1">
    <property type="nucleotide sequence ID" value="NZ_JAME01000036.1"/>
</dbReference>
<sequence>MTRSALAALLAALCPVPASAQQDASRPETGRADIVRIMDVLAGIRCEIAPDDIEPTRSGYALHDVLCPDGRYEIVLDDSLQITDRRRQ</sequence>